<dbReference type="GO" id="GO:0006935">
    <property type="term" value="P:chemotaxis"/>
    <property type="evidence" value="ECO:0007669"/>
    <property type="project" value="InterPro"/>
</dbReference>
<keyword evidence="10" id="KW-1185">Reference proteome</keyword>
<protein>
    <submittedName>
        <fullName evidence="9">Methyl-accepting chemotaxis protein</fullName>
    </submittedName>
</protein>
<evidence type="ECO:0000313" key="11">
    <source>
        <dbReference type="Proteomes" id="UP000307706"/>
    </source>
</evidence>
<dbReference type="CDD" id="cd06225">
    <property type="entry name" value="HAMP"/>
    <property type="match status" value="1"/>
</dbReference>
<keyword evidence="5" id="KW-0472">Membrane</keyword>
<dbReference type="EMBL" id="PNCL01000008">
    <property type="protein sequence ID" value="TMP62374.1"/>
    <property type="molecule type" value="Genomic_DNA"/>
</dbReference>
<dbReference type="PANTHER" id="PTHR32089:SF112">
    <property type="entry name" value="LYSOZYME-LIKE PROTEIN-RELATED"/>
    <property type="match status" value="1"/>
</dbReference>
<reference evidence="10 11" key="1">
    <citation type="submission" date="2017-12" db="EMBL/GenBank/DDBJ databases">
        <authorList>
            <person name="Paulsen S."/>
            <person name="Gram L.K."/>
        </authorList>
    </citation>
    <scope>NUCLEOTIDE SEQUENCE [LARGE SCALE GENOMIC DNA]</scope>
    <source>
        <strain evidence="9 11">S2231</strain>
        <strain evidence="8 10">S2233</strain>
    </source>
</reference>
<dbReference type="GO" id="GO:0004888">
    <property type="term" value="F:transmembrane signaling receptor activity"/>
    <property type="evidence" value="ECO:0007669"/>
    <property type="project" value="InterPro"/>
</dbReference>
<dbReference type="PROSITE" id="PS50885">
    <property type="entry name" value="HAMP"/>
    <property type="match status" value="1"/>
</dbReference>
<organism evidence="9 11">
    <name type="scientific">Pseudoalteromonas citrea</name>
    <dbReference type="NCBI Taxonomy" id="43655"/>
    <lineage>
        <taxon>Bacteria</taxon>
        <taxon>Pseudomonadati</taxon>
        <taxon>Pseudomonadota</taxon>
        <taxon>Gammaproteobacteria</taxon>
        <taxon>Alteromonadales</taxon>
        <taxon>Pseudoalteromonadaceae</taxon>
        <taxon>Pseudoalteromonas</taxon>
    </lineage>
</organism>
<evidence type="ECO:0000256" key="3">
    <source>
        <dbReference type="ARBA" id="ARBA00029447"/>
    </source>
</evidence>
<evidence type="ECO:0000256" key="5">
    <source>
        <dbReference type="SAM" id="Phobius"/>
    </source>
</evidence>
<dbReference type="FunFam" id="1.10.287.950:FF:000001">
    <property type="entry name" value="Methyl-accepting chemotaxis sensory transducer"/>
    <property type="match status" value="1"/>
</dbReference>
<dbReference type="SMART" id="SM00283">
    <property type="entry name" value="MA"/>
    <property type="match status" value="1"/>
</dbReference>
<accession>A0A5S3XUH6</accession>
<dbReference type="Gene3D" id="1.10.287.950">
    <property type="entry name" value="Methyl-accepting chemotaxis protein"/>
    <property type="match status" value="1"/>
</dbReference>
<keyword evidence="5" id="KW-1133">Transmembrane helix</keyword>
<gene>
    <name evidence="9" type="ORF">CWB96_01595</name>
    <name evidence="8" type="ORF">CWB97_12470</name>
</gene>
<comment type="subcellular location">
    <subcellularLocation>
        <location evidence="1">Membrane</location>
    </subcellularLocation>
</comment>
<dbReference type="Proteomes" id="UP000307706">
    <property type="component" value="Unassembled WGS sequence"/>
</dbReference>
<dbReference type="GO" id="GO:0007165">
    <property type="term" value="P:signal transduction"/>
    <property type="evidence" value="ECO:0007669"/>
    <property type="project" value="UniProtKB-KW"/>
</dbReference>
<dbReference type="CDD" id="cd11386">
    <property type="entry name" value="MCP_signal"/>
    <property type="match status" value="1"/>
</dbReference>
<feature type="domain" description="Methyl-accepting transducer" evidence="6">
    <location>
        <begin position="396"/>
        <end position="632"/>
    </location>
</feature>
<dbReference type="RefSeq" id="WP_138597273.1">
    <property type="nucleotide sequence ID" value="NZ_PNCK01000042.1"/>
</dbReference>
<keyword evidence="5" id="KW-0812">Transmembrane</keyword>
<name>A0A5S3XUH6_9GAMM</name>
<dbReference type="PROSITE" id="PS50111">
    <property type="entry name" value="CHEMOTAXIS_TRANSDUC_2"/>
    <property type="match status" value="1"/>
</dbReference>
<comment type="similarity">
    <text evidence="3">Belongs to the methyl-accepting chemotaxis (MCP) protein family.</text>
</comment>
<evidence type="ECO:0000259" key="7">
    <source>
        <dbReference type="PROSITE" id="PS50885"/>
    </source>
</evidence>
<feature type="domain" description="HAMP" evidence="7">
    <location>
        <begin position="338"/>
        <end position="391"/>
    </location>
</feature>
<evidence type="ECO:0000313" key="8">
    <source>
        <dbReference type="EMBL" id="TMP42156.1"/>
    </source>
</evidence>
<reference evidence="11" key="2">
    <citation type="submission" date="2019-06" db="EMBL/GenBank/DDBJ databases">
        <title>Co-occurence of chitin degradation, pigmentation and bioactivity in marine Pseudoalteromonas.</title>
        <authorList>
            <person name="Sonnenschein E.C."/>
            <person name="Bech P.K."/>
        </authorList>
    </citation>
    <scope>NUCLEOTIDE SEQUENCE [LARGE SCALE GENOMIC DNA]</scope>
    <source>
        <strain evidence="11">S2231</strain>
    </source>
</reference>
<sequence>MNLSKKLFLSFGVLIAMMVISSTTVWFKVSTETARALEVKGDDLPGMILYNELLVIENKLNHSAMKYMAGDKSQVNKFNEYYEEFRITQKELYGYESAKQSDREKMAKIVKLIEDYETQIQQNVFAKFDPLAYENVKSRVNKLKKETGQQLEDLLDRLKEEEFNDAMKSSDLQESLNDDLPGVRYYLELVDESGDMISAIIAHTTGDESAATDFEGDSSSFANFLALLKPLEQKPNELTDIRAIEALYSKIKEEAQYVFSSYDPTSYVKAQATIESLSSNTLKELSQILSVSSDEERIDATKALDILVDGLNTTLLIIILITLVAAITAGIVAFVISKSIVSRLSMVLDTAHSISEGNISRADIHHSGQDEIDALAEATNKMSASLNELLRAITGVVSEVKVSSHDIANTNNQIANRSQSSAEQSTQVATAIEQMSATVSEVASQSQVAASHADGARSLATEGGDTVKGTVAKIKNASSDVQSTADDVTHLGELSSQIGNVIGVIGSIAEQTNLLALNAAIEAARAGEQGRGFAVVADEVRTLAERTSKATDEVVTTVQSIQSQTEHAVSSMQNSVEQVNSSVEMAENAGMQLEGIVKGASEIAAMIQSIATATEEQSVVASEMAKDISNIEQSSQSSLQDTQVAAHSAQGLNEQAARLAELVQRFKLR</sequence>
<evidence type="ECO:0000313" key="10">
    <source>
        <dbReference type="Proteomes" id="UP000305730"/>
    </source>
</evidence>
<dbReference type="OrthoDB" id="9177152at2"/>
<dbReference type="PANTHER" id="PTHR32089">
    <property type="entry name" value="METHYL-ACCEPTING CHEMOTAXIS PROTEIN MCPB"/>
    <property type="match status" value="1"/>
</dbReference>
<reference evidence="9" key="3">
    <citation type="submission" date="2019-09" db="EMBL/GenBank/DDBJ databases">
        <title>Co-occurence of chitin degradation, pigmentation and bioactivity in marine Pseudoalteromonas.</title>
        <authorList>
            <person name="Sonnenschein E.C."/>
            <person name="Bech P.K."/>
        </authorList>
    </citation>
    <scope>NUCLEOTIDE SEQUENCE</scope>
    <source>
        <strain evidence="9">S2231</strain>
        <strain evidence="8 10">S2233</strain>
    </source>
</reference>
<evidence type="ECO:0000256" key="4">
    <source>
        <dbReference type="PROSITE-ProRule" id="PRU00284"/>
    </source>
</evidence>
<dbReference type="SUPFAM" id="SSF58104">
    <property type="entry name" value="Methyl-accepting chemotaxis protein (MCP) signaling domain"/>
    <property type="match status" value="1"/>
</dbReference>
<dbReference type="InterPro" id="IPR003660">
    <property type="entry name" value="HAMP_dom"/>
</dbReference>
<dbReference type="Pfam" id="PF00672">
    <property type="entry name" value="HAMP"/>
    <property type="match status" value="1"/>
</dbReference>
<feature type="transmembrane region" description="Helical" evidence="5">
    <location>
        <begin position="315"/>
        <end position="336"/>
    </location>
</feature>
<dbReference type="Proteomes" id="UP000305730">
    <property type="component" value="Unassembled WGS sequence"/>
</dbReference>
<evidence type="ECO:0000256" key="2">
    <source>
        <dbReference type="ARBA" id="ARBA00023224"/>
    </source>
</evidence>
<dbReference type="GO" id="GO:0016020">
    <property type="term" value="C:membrane"/>
    <property type="evidence" value="ECO:0007669"/>
    <property type="project" value="UniProtKB-SubCell"/>
</dbReference>
<dbReference type="PRINTS" id="PR00260">
    <property type="entry name" value="CHEMTRNSDUCR"/>
</dbReference>
<dbReference type="Pfam" id="PF00015">
    <property type="entry name" value="MCPsignal"/>
    <property type="match status" value="1"/>
</dbReference>
<evidence type="ECO:0000256" key="1">
    <source>
        <dbReference type="ARBA" id="ARBA00004370"/>
    </source>
</evidence>
<dbReference type="InterPro" id="IPR004090">
    <property type="entry name" value="Chemotax_Me-accpt_rcpt"/>
</dbReference>
<dbReference type="AlphaFoldDB" id="A0A5S3XUH6"/>
<feature type="transmembrane region" description="Helical" evidence="5">
    <location>
        <begin position="7"/>
        <end position="27"/>
    </location>
</feature>
<keyword evidence="2 4" id="KW-0807">Transducer</keyword>
<proteinExistence type="inferred from homology"/>
<dbReference type="SMART" id="SM00304">
    <property type="entry name" value="HAMP"/>
    <property type="match status" value="1"/>
</dbReference>
<comment type="caution">
    <text evidence="9">The sequence shown here is derived from an EMBL/GenBank/DDBJ whole genome shotgun (WGS) entry which is preliminary data.</text>
</comment>
<evidence type="ECO:0000313" key="9">
    <source>
        <dbReference type="EMBL" id="TMP62374.1"/>
    </source>
</evidence>
<evidence type="ECO:0000259" key="6">
    <source>
        <dbReference type="PROSITE" id="PS50111"/>
    </source>
</evidence>
<dbReference type="EMBL" id="PNCK01000042">
    <property type="protein sequence ID" value="TMP42156.1"/>
    <property type="molecule type" value="Genomic_DNA"/>
</dbReference>
<dbReference type="InterPro" id="IPR004089">
    <property type="entry name" value="MCPsignal_dom"/>
</dbReference>